<dbReference type="EMBL" id="MZ598487">
    <property type="protein sequence ID" value="QXV72552.1"/>
    <property type="molecule type" value="Genomic_DNA"/>
</dbReference>
<dbReference type="Proteomes" id="UP000827997">
    <property type="component" value="Segment"/>
</dbReference>
<protein>
    <submittedName>
        <fullName evidence="1">Uncharacterized protein</fullName>
    </submittedName>
</protein>
<evidence type="ECO:0000313" key="1">
    <source>
        <dbReference type="EMBL" id="QXV72552.1"/>
    </source>
</evidence>
<gene>
    <name evidence="1" type="ORF">FRS_5</name>
</gene>
<name>A0AAE7VK74_9CAUD</name>
<reference evidence="1" key="1">
    <citation type="submission" date="2021-07" db="EMBL/GenBank/DDBJ databases">
        <authorList>
            <person name="DeCurzio J.M.K."/>
            <person name="Krukonis G.P."/>
            <person name="Delesalle V.A."/>
        </authorList>
    </citation>
    <scope>NUCLEOTIDE SEQUENCE</scope>
</reference>
<evidence type="ECO:0000313" key="2">
    <source>
        <dbReference type="Proteomes" id="UP000827997"/>
    </source>
</evidence>
<proteinExistence type="predicted"/>
<sequence length="180" mass="20707">MQRYNRTNFVSARVVTNILAAMQAVTLSGIPQYIEDRKGLRWLRVCLKMVEGQPTFEFYARNGQEVGDVILQASFDWHADDLTEFSQLLVKVYTMTELPTTPARPVEPKVSPEPAVRPPAGLLSWRMPCGVTVYGQMRRKWFRKRFYVTHDRHGIQLPQGEGYYLDLEAQLYGTFQGMTA</sequence>
<organism evidence="1 2">
    <name type="scientific">Pseudomonas phage FRS</name>
    <dbReference type="NCBI Taxonomy" id="2861366"/>
    <lineage>
        <taxon>Viruses</taxon>
        <taxon>Duplodnaviria</taxon>
        <taxon>Heunggongvirae</taxon>
        <taxon>Uroviricota</taxon>
        <taxon>Caudoviricetes</taxon>
        <taxon>Autographivirales</taxon>
        <taxon>Autotranscriptaviridae</taxon>
        <taxon>Studiervirinae</taxon>
        <taxon>Ghunavirus</taxon>
        <taxon>Ghunavirus gv17A</taxon>
        <taxon>Ghunavirus 17A</taxon>
    </lineage>
</organism>
<accession>A0AAE7VK74</accession>